<sequence length="173" mass="19490">MSDVQWGRRLDEPVSFAESFVHSDAFKVLFREGMDLVESTAAYLDGEGREQAKALPRMIALSYASESMRLTTRLMQLASWLLLQRAVAEDELSVEEARAQKDKVRLSHQAPVNGPDGVDELPQQLKDLVSQSLRLQERILHLDSLMEGRAEPRPAMPNPVAMQHLLLHNAFSI</sequence>
<comment type="caution">
    <text evidence="1">The sequence shown here is derived from an EMBL/GenBank/DDBJ whole genome shotgun (WGS) entry which is preliminary data.</text>
</comment>
<dbReference type="RefSeq" id="WP_254744587.1">
    <property type="nucleotide sequence ID" value="NZ_JANCLU010000018.1"/>
</dbReference>
<name>A0ABT1LF93_9HYPH</name>
<evidence type="ECO:0000313" key="1">
    <source>
        <dbReference type="EMBL" id="MCP8940167.1"/>
    </source>
</evidence>
<dbReference type="InterPro" id="IPR010848">
    <property type="entry name" value="DUF1465"/>
</dbReference>
<proteinExistence type="predicted"/>
<dbReference type="InterPro" id="IPR038301">
    <property type="entry name" value="AraC-like_sf"/>
</dbReference>
<dbReference type="EMBL" id="JANCLU010000018">
    <property type="protein sequence ID" value="MCP8940167.1"/>
    <property type="molecule type" value="Genomic_DNA"/>
</dbReference>
<protein>
    <submittedName>
        <fullName evidence="1">DUF1465 family protein</fullName>
    </submittedName>
</protein>
<accession>A0ABT1LF93</accession>
<keyword evidence="2" id="KW-1185">Reference proteome</keyword>
<dbReference type="Gene3D" id="1.10.8.930">
    <property type="entry name" value="Protein of unknown function DUF1465"/>
    <property type="match status" value="1"/>
</dbReference>
<evidence type="ECO:0000313" key="2">
    <source>
        <dbReference type="Proteomes" id="UP001205890"/>
    </source>
</evidence>
<gene>
    <name evidence="1" type="ORF">NK718_16695</name>
</gene>
<dbReference type="Proteomes" id="UP001205890">
    <property type="component" value="Unassembled WGS sequence"/>
</dbReference>
<organism evidence="1 2">
    <name type="scientific">Alsobacter ponti</name>
    <dbReference type="NCBI Taxonomy" id="2962936"/>
    <lineage>
        <taxon>Bacteria</taxon>
        <taxon>Pseudomonadati</taxon>
        <taxon>Pseudomonadota</taxon>
        <taxon>Alphaproteobacteria</taxon>
        <taxon>Hyphomicrobiales</taxon>
        <taxon>Alsobacteraceae</taxon>
        <taxon>Alsobacter</taxon>
    </lineage>
</organism>
<dbReference type="Pfam" id="PF07323">
    <property type="entry name" value="DUF1465"/>
    <property type="match status" value="1"/>
</dbReference>
<reference evidence="1 2" key="1">
    <citation type="submission" date="2022-07" db="EMBL/GenBank/DDBJ databases">
        <authorList>
            <person name="Li W.-J."/>
            <person name="Deng Q.-Q."/>
        </authorList>
    </citation>
    <scope>NUCLEOTIDE SEQUENCE [LARGE SCALE GENOMIC DNA]</scope>
    <source>
        <strain evidence="1 2">SYSU M60028</strain>
    </source>
</reference>